<proteinExistence type="predicted"/>
<dbReference type="AlphaFoldDB" id="A0AAV2I6N7"/>
<evidence type="ECO:0000256" key="1">
    <source>
        <dbReference type="SAM" id="MobiDB-lite"/>
    </source>
</evidence>
<sequence>LQQNLSKRASGASSNLAVSKSKSVARKPDGRSPSMGSSTNLANNNNNRNQSRLVNKNYNAEESSSSFDEDETRLKPEQRTVVVALPPIPSSYYALSGMEALRRPKRVEPRQQEELLEEIMDEALPPV</sequence>
<keyword evidence="3" id="KW-1185">Reference proteome</keyword>
<gene>
    <name evidence="2" type="ORF">GSLYS_00015958001</name>
</gene>
<evidence type="ECO:0000313" key="3">
    <source>
        <dbReference type="Proteomes" id="UP001497497"/>
    </source>
</evidence>
<evidence type="ECO:0000313" key="2">
    <source>
        <dbReference type="EMBL" id="CAL1542364.1"/>
    </source>
</evidence>
<dbReference type="Proteomes" id="UP001497497">
    <property type="component" value="Unassembled WGS sequence"/>
</dbReference>
<dbReference type="EMBL" id="CAXITT010000482">
    <property type="protein sequence ID" value="CAL1542364.1"/>
    <property type="molecule type" value="Genomic_DNA"/>
</dbReference>
<feature type="region of interest" description="Disordered" evidence="1">
    <location>
        <begin position="1"/>
        <end position="78"/>
    </location>
</feature>
<feature type="compositionally biased region" description="Low complexity" evidence="1">
    <location>
        <begin position="40"/>
        <end position="66"/>
    </location>
</feature>
<protein>
    <submittedName>
        <fullName evidence="2">Uncharacterized protein</fullName>
    </submittedName>
</protein>
<comment type="caution">
    <text evidence="2">The sequence shown here is derived from an EMBL/GenBank/DDBJ whole genome shotgun (WGS) entry which is preliminary data.</text>
</comment>
<reference evidence="2 3" key="1">
    <citation type="submission" date="2024-04" db="EMBL/GenBank/DDBJ databases">
        <authorList>
            <consortium name="Genoscope - CEA"/>
            <person name="William W."/>
        </authorList>
    </citation>
    <scope>NUCLEOTIDE SEQUENCE [LARGE SCALE GENOMIC DNA]</scope>
</reference>
<organism evidence="2 3">
    <name type="scientific">Lymnaea stagnalis</name>
    <name type="common">Great pond snail</name>
    <name type="synonym">Helix stagnalis</name>
    <dbReference type="NCBI Taxonomy" id="6523"/>
    <lineage>
        <taxon>Eukaryota</taxon>
        <taxon>Metazoa</taxon>
        <taxon>Spiralia</taxon>
        <taxon>Lophotrochozoa</taxon>
        <taxon>Mollusca</taxon>
        <taxon>Gastropoda</taxon>
        <taxon>Heterobranchia</taxon>
        <taxon>Euthyneura</taxon>
        <taxon>Panpulmonata</taxon>
        <taxon>Hygrophila</taxon>
        <taxon>Lymnaeoidea</taxon>
        <taxon>Lymnaeidae</taxon>
        <taxon>Lymnaea</taxon>
    </lineage>
</organism>
<accession>A0AAV2I6N7</accession>
<feature type="non-terminal residue" evidence="2">
    <location>
        <position position="127"/>
    </location>
</feature>
<feature type="non-terminal residue" evidence="2">
    <location>
        <position position="1"/>
    </location>
</feature>
<name>A0AAV2I6N7_LYMST</name>
<feature type="compositionally biased region" description="Polar residues" evidence="1">
    <location>
        <begin position="1"/>
        <end position="22"/>
    </location>
</feature>